<dbReference type="PANTHER" id="PTHR42732">
    <property type="entry name" value="BETA-GALACTOSIDASE"/>
    <property type="match status" value="1"/>
</dbReference>
<evidence type="ECO:0000256" key="2">
    <source>
        <dbReference type="ARBA" id="ARBA00023295"/>
    </source>
</evidence>
<dbReference type="Gene3D" id="2.60.40.10">
    <property type="entry name" value="Immunoglobulins"/>
    <property type="match status" value="1"/>
</dbReference>
<protein>
    <submittedName>
        <fullName evidence="5">Sugar-binding domain-containing protein</fullName>
    </submittedName>
</protein>
<dbReference type="OrthoDB" id="38162at2157"/>
<dbReference type="InterPro" id="IPR036156">
    <property type="entry name" value="Beta-gal/glucu_dom_sf"/>
</dbReference>
<evidence type="ECO:0000313" key="5">
    <source>
        <dbReference type="EMBL" id="QEE15433.1"/>
    </source>
</evidence>
<dbReference type="Proteomes" id="UP000321408">
    <property type="component" value="Chromosome"/>
</dbReference>
<dbReference type="RefSeq" id="WP_147662341.1">
    <property type="nucleotide sequence ID" value="NZ_CP042905.2"/>
</dbReference>
<sequence>MQKFSLKGIWNFVLDHNNNGIEQNYHKQENQPYLDDKIKIFLPHCLNTEPQDKLEDYSGVVWYFKTFRIPPHFIGNKIYLHFDRIAQSAIIFINGKKVGKINGAFIPFEFDITEEFKDRFEEHFLAVRIDTSEESRRYPIEPNINEYYGIFGDVFVRFEEKIALISHFMDTKLHFNPNNSVEYAELSISLSFLNNGNEDYTGKINLELLQDNVSIIDTERDFDILQNNSRLMKIVINLENPELWSPENPNLYDLSMRVSNNLGTIIREEKTIGIREIGLKDDQISLNGTLMEIHAKPFKIDLLESGYVLPEHYIFKQMQELKNQGINTIYPNQGTFSPLIFKLASYFGFLILANLPILSLSLSEKSTFFKIYINDVNLEPCLALYTCNREIKRNAEINRILLSYEKLFLEIDQTHLFVNSENLRIDE</sequence>
<dbReference type="Gene3D" id="2.60.120.260">
    <property type="entry name" value="Galactose-binding domain-like"/>
    <property type="match status" value="1"/>
</dbReference>
<feature type="domain" description="Glycoside hydrolase family 2 immunoglobulin-like beta-sandwich" evidence="3">
    <location>
        <begin position="168"/>
        <end position="275"/>
    </location>
</feature>
<keyword evidence="1" id="KW-0378">Hydrolase</keyword>
<dbReference type="InterPro" id="IPR006102">
    <property type="entry name" value="Ig-like_GH2"/>
</dbReference>
<dbReference type="SUPFAM" id="SSF49785">
    <property type="entry name" value="Galactose-binding domain-like"/>
    <property type="match status" value="1"/>
</dbReference>
<dbReference type="GO" id="GO:0005975">
    <property type="term" value="P:carbohydrate metabolic process"/>
    <property type="evidence" value="ECO:0007669"/>
    <property type="project" value="InterPro"/>
</dbReference>
<name>A0A5B9D8P3_9ARCH</name>
<dbReference type="GO" id="GO:0004553">
    <property type="term" value="F:hydrolase activity, hydrolyzing O-glycosyl compounds"/>
    <property type="evidence" value="ECO:0007669"/>
    <property type="project" value="InterPro"/>
</dbReference>
<dbReference type="PANTHER" id="PTHR42732:SF1">
    <property type="entry name" value="BETA-MANNOSIDASE"/>
    <property type="match status" value="1"/>
</dbReference>
<accession>A0A5B9D8P3</accession>
<dbReference type="SUPFAM" id="SSF51445">
    <property type="entry name" value="(Trans)glycosidases"/>
    <property type="match status" value="1"/>
</dbReference>
<keyword evidence="2" id="KW-0326">Glycosidase</keyword>
<dbReference type="KEGG" id="psyt:DSAG12_01258"/>
<dbReference type="EMBL" id="CP042905">
    <property type="protein sequence ID" value="QEE15433.1"/>
    <property type="molecule type" value="Genomic_DNA"/>
</dbReference>
<evidence type="ECO:0000256" key="1">
    <source>
        <dbReference type="ARBA" id="ARBA00022801"/>
    </source>
</evidence>
<dbReference type="GeneID" id="41329250"/>
<dbReference type="SUPFAM" id="SSF49303">
    <property type="entry name" value="beta-Galactosidase/glucuronidase domain"/>
    <property type="match status" value="1"/>
</dbReference>
<dbReference type="InterPro" id="IPR054593">
    <property type="entry name" value="Beta-mannosidase-like_N2"/>
</dbReference>
<gene>
    <name evidence="5" type="ORF">DSAG12_01258</name>
</gene>
<dbReference type="InterPro" id="IPR013783">
    <property type="entry name" value="Ig-like_fold"/>
</dbReference>
<organism evidence="5 6">
    <name type="scientific">Promethearchaeum syntrophicum</name>
    <dbReference type="NCBI Taxonomy" id="2594042"/>
    <lineage>
        <taxon>Archaea</taxon>
        <taxon>Promethearchaeati</taxon>
        <taxon>Promethearchaeota</taxon>
        <taxon>Promethearchaeia</taxon>
        <taxon>Promethearchaeales</taxon>
        <taxon>Promethearchaeaceae</taxon>
        <taxon>Promethearchaeum</taxon>
    </lineage>
</organism>
<evidence type="ECO:0000259" key="4">
    <source>
        <dbReference type="Pfam" id="PF22666"/>
    </source>
</evidence>
<reference evidence="5 6" key="2">
    <citation type="journal article" date="2024" name="Int. J. Syst. Evol. Microbiol.">
        <title>Promethearchaeum syntrophicum gen. nov., sp. nov., an anaerobic, obligately syntrophic archaeon, the first isolate of the lineage 'Asgard' archaea, and proposal of the new archaeal phylum Promethearchaeota phyl. nov. and kingdom Promethearchaeati regn. nov.</title>
        <authorList>
            <person name="Imachi H."/>
            <person name="Nobu M.K."/>
            <person name="Kato S."/>
            <person name="Takaki Y."/>
            <person name="Miyazaki M."/>
            <person name="Miyata M."/>
            <person name="Ogawara M."/>
            <person name="Saito Y."/>
            <person name="Sakai S."/>
            <person name="Tahara Y.O."/>
            <person name="Takano Y."/>
            <person name="Tasumi E."/>
            <person name="Uematsu K."/>
            <person name="Yoshimura T."/>
            <person name="Itoh T."/>
            <person name="Ohkuma M."/>
            <person name="Takai K."/>
        </authorList>
    </citation>
    <scope>NUCLEOTIDE SEQUENCE [LARGE SCALE GENOMIC DNA]</scope>
    <source>
        <strain evidence="5 6">MK-D1</strain>
    </source>
</reference>
<dbReference type="InterPro" id="IPR017853">
    <property type="entry name" value="GH"/>
</dbReference>
<reference evidence="5 6" key="1">
    <citation type="journal article" date="2020" name="Nature">
        <title>Isolation of an archaeon at the prokaryote-eukaryote interface.</title>
        <authorList>
            <person name="Imachi H."/>
            <person name="Nobu M.K."/>
            <person name="Nakahara N."/>
            <person name="Morono Y."/>
            <person name="Ogawara M."/>
            <person name="Takaki Y."/>
            <person name="Takano Y."/>
            <person name="Uematsu K."/>
            <person name="Ikuta T."/>
            <person name="Ito M."/>
            <person name="Matsui Y."/>
            <person name="Miyazaki M."/>
            <person name="Murata K."/>
            <person name="Saito Y."/>
            <person name="Sakai S."/>
            <person name="Song C."/>
            <person name="Tasumi E."/>
            <person name="Yamanaka Y."/>
            <person name="Yamaguchi T."/>
            <person name="Kamagata Y."/>
            <person name="Tamaki H."/>
            <person name="Takai K."/>
        </authorList>
    </citation>
    <scope>NUCLEOTIDE SEQUENCE [LARGE SCALE GENOMIC DNA]</scope>
    <source>
        <strain evidence="5 6">MK-D1</strain>
    </source>
</reference>
<dbReference type="Pfam" id="PF00703">
    <property type="entry name" value="Glyco_hydro_2"/>
    <property type="match status" value="1"/>
</dbReference>
<proteinExistence type="predicted"/>
<dbReference type="InterPro" id="IPR051913">
    <property type="entry name" value="GH2_Domain-Containing"/>
</dbReference>
<keyword evidence="6" id="KW-1185">Reference proteome</keyword>
<evidence type="ECO:0000313" key="6">
    <source>
        <dbReference type="Proteomes" id="UP000321408"/>
    </source>
</evidence>
<dbReference type="AlphaFoldDB" id="A0A5B9D8P3"/>
<evidence type="ECO:0000259" key="3">
    <source>
        <dbReference type="Pfam" id="PF00703"/>
    </source>
</evidence>
<dbReference type="InterPro" id="IPR008979">
    <property type="entry name" value="Galactose-bd-like_sf"/>
</dbReference>
<feature type="domain" description="Beta-mannosidase-like galactose-binding" evidence="4">
    <location>
        <begin position="62"/>
        <end position="132"/>
    </location>
</feature>
<dbReference type="Pfam" id="PF22666">
    <property type="entry name" value="Glyco_hydro_2_N2"/>
    <property type="match status" value="1"/>
</dbReference>